<reference evidence="1" key="1">
    <citation type="submission" date="2016-05" db="EMBL/GenBank/DDBJ databases">
        <title>Microbial consortia oxidize butane by reversing methanogenesis.</title>
        <authorList>
            <person name="Laso-Perez R."/>
            <person name="Richter M."/>
            <person name="Wegener G."/>
            <person name="Musat F."/>
        </authorList>
    </citation>
    <scope>NUCLEOTIDE SEQUENCE [LARGE SCALE GENOMIC DNA]</scope>
    <source>
        <strain evidence="1">BOX2</strain>
    </source>
</reference>
<evidence type="ECO:0000313" key="1">
    <source>
        <dbReference type="EMBL" id="OFV67937.1"/>
    </source>
</evidence>
<dbReference type="EMBL" id="LYOS01000002">
    <property type="protein sequence ID" value="OFV67937.1"/>
    <property type="molecule type" value="Genomic_DNA"/>
</dbReference>
<dbReference type="Proteomes" id="UP000186940">
    <property type="component" value="Unassembled WGS sequence"/>
</dbReference>
<comment type="caution">
    <text evidence="1">The sequence shown here is derived from an EMBL/GenBank/DDBJ whole genome shotgun (WGS) entry which is preliminary data.</text>
</comment>
<proteinExistence type="predicted"/>
<accession>A0A1F2P9B2</accession>
<organism evidence="1 2">
    <name type="scientific">Candidatus Syntropharchaeum caldarium</name>
    <dbReference type="NCBI Taxonomy" id="1838285"/>
    <lineage>
        <taxon>Archaea</taxon>
        <taxon>Methanobacteriati</taxon>
        <taxon>Methanobacteriota</taxon>
        <taxon>Stenosarchaea group</taxon>
        <taxon>Methanomicrobia</taxon>
        <taxon>Methanosarcinales</taxon>
        <taxon>ANME-2 cluster</taxon>
        <taxon>Candidatus Syntropharchaeum</taxon>
    </lineage>
</organism>
<evidence type="ECO:0000313" key="2">
    <source>
        <dbReference type="Proteomes" id="UP000186940"/>
    </source>
</evidence>
<dbReference type="AlphaFoldDB" id="A0A1F2P9B2"/>
<sequence length="304" mass="35581">MIEIAGGSIKINDVSKLVHGNPIDGVFESLNDIWSHAWFKDDEYYPLGEELASKFEEQVFNLYPEIYDCILTNAERSDKISEVLSKPRYCLVVMDGMSLREVLPLLKEFKKYGEVKYRYAYSAIPSETEFFTRRHFNTASPSQIKSSERYHFVHLQREDDIEDIPSDKDKLIAWSTYPDSIFSQFKSGFETQDLKEVFNKTKDILLRLLEHLSSSKEIIITSDHGYFVDTFSWKGLDDFPSGERYSFNIPESLKRYCRQFDDYWILVGRYNTIKRGKYTHVRHGGLSFLETIIPFIEVKREGGE</sequence>
<dbReference type="STRING" id="1838285.SCAL_000577"/>
<gene>
    <name evidence="1" type="ORF">SCAL_000577</name>
</gene>
<keyword evidence="2" id="KW-1185">Reference proteome</keyword>
<protein>
    <recommendedName>
        <fullName evidence="3">PglZ domain-containing protein</fullName>
    </recommendedName>
</protein>
<name>A0A1F2P9B2_9EURY</name>
<evidence type="ECO:0008006" key="3">
    <source>
        <dbReference type="Google" id="ProtNLM"/>
    </source>
</evidence>